<evidence type="ECO:0000256" key="1">
    <source>
        <dbReference type="SAM" id="MobiDB-lite"/>
    </source>
</evidence>
<feature type="compositionally biased region" description="Low complexity" evidence="1">
    <location>
        <begin position="46"/>
        <end position="68"/>
    </location>
</feature>
<evidence type="ECO:0000313" key="3">
    <source>
        <dbReference type="Proteomes" id="UP000479710"/>
    </source>
</evidence>
<organism evidence="2 3">
    <name type="scientific">Oryza meyeriana var. granulata</name>
    <dbReference type="NCBI Taxonomy" id="110450"/>
    <lineage>
        <taxon>Eukaryota</taxon>
        <taxon>Viridiplantae</taxon>
        <taxon>Streptophyta</taxon>
        <taxon>Embryophyta</taxon>
        <taxon>Tracheophyta</taxon>
        <taxon>Spermatophyta</taxon>
        <taxon>Magnoliopsida</taxon>
        <taxon>Liliopsida</taxon>
        <taxon>Poales</taxon>
        <taxon>Poaceae</taxon>
        <taxon>BOP clade</taxon>
        <taxon>Oryzoideae</taxon>
        <taxon>Oryzeae</taxon>
        <taxon>Oryzinae</taxon>
        <taxon>Oryza</taxon>
        <taxon>Oryza meyeriana</taxon>
    </lineage>
</organism>
<reference evidence="2 3" key="1">
    <citation type="submission" date="2019-11" db="EMBL/GenBank/DDBJ databases">
        <title>Whole genome sequence of Oryza granulata.</title>
        <authorList>
            <person name="Li W."/>
        </authorList>
    </citation>
    <scope>NUCLEOTIDE SEQUENCE [LARGE SCALE GENOMIC DNA]</scope>
    <source>
        <strain evidence="3">cv. Menghai</strain>
        <tissue evidence="2">Leaf</tissue>
    </source>
</reference>
<dbReference type="AlphaFoldDB" id="A0A6G1D2P0"/>
<feature type="region of interest" description="Disordered" evidence="1">
    <location>
        <begin position="1"/>
        <end position="75"/>
    </location>
</feature>
<feature type="compositionally biased region" description="Basic residues" evidence="1">
    <location>
        <begin position="34"/>
        <end position="43"/>
    </location>
</feature>
<accession>A0A6G1D2P0</accession>
<sequence length="75" mass="7728">MTWRGTPATASGRDDPSRGEAADVPDGGPAPVPSRRRHLRRRQRESPAPAAASGGATGGAAPARAAGSWRFPTPR</sequence>
<evidence type="ECO:0000313" key="2">
    <source>
        <dbReference type="EMBL" id="KAF0906699.1"/>
    </source>
</evidence>
<feature type="compositionally biased region" description="Basic and acidic residues" evidence="1">
    <location>
        <begin position="12"/>
        <end position="21"/>
    </location>
</feature>
<dbReference type="EMBL" id="SPHZ02000007">
    <property type="protein sequence ID" value="KAF0906699.1"/>
    <property type="molecule type" value="Genomic_DNA"/>
</dbReference>
<comment type="caution">
    <text evidence="2">The sequence shown here is derived from an EMBL/GenBank/DDBJ whole genome shotgun (WGS) entry which is preliminary data.</text>
</comment>
<gene>
    <name evidence="2" type="ORF">E2562_012525</name>
</gene>
<proteinExistence type="predicted"/>
<protein>
    <submittedName>
        <fullName evidence="2">Uncharacterized protein</fullName>
    </submittedName>
</protein>
<dbReference type="Proteomes" id="UP000479710">
    <property type="component" value="Unassembled WGS sequence"/>
</dbReference>
<keyword evidence="3" id="KW-1185">Reference proteome</keyword>
<name>A0A6G1D2P0_9ORYZ</name>